<gene>
    <name evidence="4" type="ORF">TIFTF001_012367</name>
</gene>
<evidence type="ECO:0000256" key="1">
    <source>
        <dbReference type="ARBA" id="ARBA00022614"/>
    </source>
</evidence>
<dbReference type="PANTHER" id="PTHR11017:SF479">
    <property type="entry name" value="DISEASE RESISTANCE PROTEIN (TIR-NBS-LRR CLASS) FAMILY"/>
    <property type="match status" value="1"/>
</dbReference>
<evidence type="ECO:0000313" key="5">
    <source>
        <dbReference type="Proteomes" id="UP001187192"/>
    </source>
</evidence>
<dbReference type="SUPFAM" id="SSF52058">
    <property type="entry name" value="L domain-like"/>
    <property type="match status" value="1"/>
</dbReference>
<dbReference type="Gene3D" id="3.80.10.10">
    <property type="entry name" value="Ribonuclease Inhibitor"/>
    <property type="match status" value="2"/>
</dbReference>
<dbReference type="InterPro" id="IPR032675">
    <property type="entry name" value="LRR_dom_sf"/>
</dbReference>
<evidence type="ECO:0000256" key="2">
    <source>
        <dbReference type="ARBA" id="ARBA00022737"/>
    </source>
</evidence>
<feature type="domain" description="C-JID" evidence="3">
    <location>
        <begin position="325"/>
        <end position="446"/>
    </location>
</feature>
<evidence type="ECO:0000313" key="4">
    <source>
        <dbReference type="EMBL" id="GMN43172.1"/>
    </source>
</evidence>
<reference evidence="4" key="1">
    <citation type="submission" date="2023-07" db="EMBL/GenBank/DDBJ databases">
        <title>draft genome sequence of fig (Ficus carica).</title>
        <authorList>
            <person name="Takahashi T."/>
            <person name="Nishimura K."/>
        </authorList>
    </citation>
    <scope>NUCLEOTIDE SEQUENCE</scope>
</reference>
<dbReference type="EMBL" id="BTGU01000015">
    <property type="protein sequence ID" value="GMN43172.1"/>
    <property type="molecule type" value="Genomic_DNA"/>
</dbReference>
<dbReference type="InterPro" id="IPR044974">
    <property type="entry name" value="Disease_R_plants"/>
</dbReference>
<dbReference type="GO" id="GO:0006952">
    <property type="term" value="P:defense response"/>
    <property type="evidence" value="ECO:0007669"/>
    <property type="project" value="InterPro"/>
</dbReference>
<keyword evidence="1" id="KW-0433">Leucine-rich repeat</keyword>
<comment type="caution">
    <text evidence="4">The sequence shown here is derived from an EMBL/GenBank/DDBJ whole genome shotgun (WGS) entry which is preliminary data.</text>
</comment>
<dbReference type="AlphaFoldDB" id="A0AA87ZYW0"/>
<dbReference type="Pfam" id="PF07725">
    <property type="entry name" value="LRR_3"/>
    <property type="match status" value="1"/>
</dbReference>
<name>A0AA87ZYW0_FICCA</name>
<sequence>MSSISEVHFNLAAFQNMRMLRVLNIFCSNKNNKCKVSISPGDCDLQFLPNSLRLLHWEGYPWKSFPSSFRPRYLVEINMPCSKVNKLWEGSLHLPSLKKIDLSNSKNLTRLPDLSQASKLEHVYLEYCTSLQEVPSYFQHLNELRTLFLEGCSSIREFPTVSRSIVCLVLSGTKIERVPSSIEHLSCLETLSLNYCRKLKSLPDISKLILTLKAVTLEGTSLVPSYKPPWWTTNIIVRSPQSPCQLDRTSSFETCVRKQYRLIPSLKYVEPFMELPRSAFYKGSHIRDCREVKSVRKLQLLSRKIELQEFNRALPMKGKLGTCYVGMEIPKWFHYQSSQNRVVIELPPNSLNSNFLGFAVCVSYKVFNPYYSSPEVKLFCKIQFIMNNGGTFSWDCCSDKEDWMTVREMITQVAFEFSFNAYSETCNPSSNGYIMKCGIHRLYEEDGRRFGLLNQGDWEKELHRAYEVDAKAVNLDKIKHLIRINDESWKKIYEKPFHRPGEVDEGGEEDDVDDNDKAKIMINPMRRNVDRNLPCSAAHDGESNEQHVCKLFVEDPINGGLMLAAIGKVWMESVPTDMVHGVPLGEGNLRVFITSTSEAKIVNDAVGEYVGWPKTLIELCTVSKTSRDPSRVLDKEAKGTEHLKENGEKKKLKSQPEVEHRLAFDFGRIHVGLRPLAFYAQYCMKEGRQIECPIPRQIRDSDVPIFLGYDDIYEFISFQEISANCILVYLSYLSECCQRDGLD</sequence>
<dbReference type="InterPro" id="IPR045344">
    <property type="entry name" value="C-JID"/>
</dbReference>
<dbReference type="InterPro" id="IPR011713">
    <property type="entry name" value="Leu-rich_rpt_3"/>
</dbReference>
<protein>
    <recommendedName>
        <fullName evidence="3">C-JID domain-containing protein</fullName>
    </recommendedName>
</protein>
<proteinExistence type="predicted"/>
<evidence type="ECO:0000259" key="3">
    <source>
        <dbReference type="Pfam" id="PF20160"/>
    </source>
</evidence>
<dbReference type="Proteomes" id="UP001187192">
    <property type="component" value="Unassembled WGS sequence"/>
</dbReference>
<dbReference type="PANTHER" id="PTHR11017">
    <property type="entry name" value="LEUCINE-RICH REPEAT-CONTAINING PROTEIN"/>
    <property type="match status" value="1"/>
</dbReference>
<dbReference type="Pfam" id="PF20160">
    <property type="entry name" value="C-JID"/>
    <property type="match status" value="1"/>
</dbReference>
<organism evidence="4 5">
    <name type="scientific">Ficus carica</name>
    <name type="common">Common fig</name>
    <dbReference type="NCBI Taxonomy" id="3494"/>
    <lineage>
        <taxon>Eukaryota</taxon>
        <taxon>Viridiplantae</taxon>
        <taxon>Streptophyta</taxon>
        <taxon>Embryophyta</taxon>
        <taxon>Tracheophyta</taxon>
        <taxon>Spermatophyta</taxon>
        <taxon>Magnoliopsida</taxon>
        <taxon>eudicotyledons</taxon>
        <taxon>Gunneridae</taxon>
        <taxon>Pentapetalae</taxon>
        <taxon>rosids</taxon>
        <taxon>fabids</taxon>
        <taxon>Rosales</taxon>
        <taxon>Moraceae</taxon>
        <taxon>Ficeae</taxon>
        <taxon>Ficus</taxon>
    </lineage>
</organism>
<keyword evidence="2" id="KW-0677">Repeat</keyword>
<keyword evidence="5" id="KW-1185">Reference proteome</keyword>
<accession>A0AA87ZYW0</accession>